<evidence type="ECO:0000259" key="11">
    <source>
        <dbReference type="Pfam" id="PF05183"/>
    </source>
</evidence>
<evidence type="ECO:0000256" key="7">
    <source>
        <dbReference type="ARBA" id="ARBA00023158"/>
    </source>
</evidence>
<comment type="similarity">
    <text evidence="1">Belongs to the RdRP family.</text>
</comment>
<evidence type="ECO:0000256" key="6">
    <source>
        <dbReference type="ARBA" id="ARBA00022884"/>
    </source>
</evidence>
<proteinExistence type="inferred from homology"/>
<dbReference type="EC" id="2.7.7.48" evidence="2"/>
<dbReference type="InterPro" id="IPR057596">
    <property type="entry name" value="RDRP_core"/>
</dbReference>
<feature type="compositionally biased region" description="Low complexity" evidence="10">
    <location>
        <begin position="990"/>
        <end position="1012"/>
    </location>
</feature>
<keyword evidence="14" id="KW-1185">Reference proteome</keyword>
<evidence type="ECO:0000256" key="4">
    <source>
        <dbReference type="ARBA" id="ARBA00022679"/>
    </source>
</evidence>
<feature type="region of interest" description="Disordered" evidence="10">
    <location>
        <begin position="2279"/>
        <end position="2382"/>
    </location>
</feature>
<protein>
    <recommendedName>
        <fullName evidence="2">RNA-directed RNA polymerase</fullName>
        <ecNumber evidence="2">2.7.7.48</ecNumber>
    </recommendedName>
</protein>
<evidence type="ECO:0000313" key="14">
    <source>
        <dbReference type="Proteomes" id="UP001271007"/>
    </source>
</evidence>
<dbReference type="Gene3D" id="1.10.287.1490">
    <property type="match status" value="1"/>
</dbReference>
<sequence length="2530" mass="282055">MEMASAYESLAAEIDRVVTSPYPTQLKSLRDLLQGDSAVSSIAKWALAKPCQIERLASCVLEGLRQWPYVLDIVEKLCAGCNVTIRDAFLAQEPRLLHDIILQALRGDDVHSRYAAVAVSMLVHPLPHRISMPADTQALFIRVFNHAAELPSVTTIKPAYQLLQGSAANLLMILSSKTLVRIEDQIFEILRTMKADTSPLSLYCLAILRVMLATAEDDFRSSVSSYDTQELLASTQLTSSRWSPDAARQFFHGSKAQKTVQLVVLRAMWACTSASDQQLDERLESLKLANGIIDSVPIEGRMTWRKANALVVRKLEEKATAPELEPASRYQALCFLLRLTKGTFSPALIIDHIRELIVKPTLVREVMCFGELPHLQLLISSGVFDQATTRTLLQNAVDFSASATHGDIVELRKPLERLLALFATAITHEESIAEGIMLALDGLSCGDRLHQMARQLESIRDHTDSSTSAPICDRAVQIGRSSLVHGLCNVFLLALLSPHQASYPLPPEMRPLLLGLHASSARQIRPCSHARQPDTSATTHLSFVESASTPGDLNLDWRHALAAHLETRTRTEHQSISAIFCQATSDLEARCESVERPLLEERALRQQLQKQYDELNGAYVALETESMDRNIRLDVADLEKEQCIRDLESANAEVDDLMRRLHEAESGLQDSKNDLDRKLKEASEAGNALELRHSAAFAKKEEAVEELQEQLRAAAVEARARVDEIANLKHDVGTAKTGLDEATSTKDRLEVLSNERQLAIEKLQSDMNEANKLRTHLEGQLSGMQEQLRQHDVAHAIELAGREGRLRVELQDKLDAKSHEIDDLNGHRDELHDNIAKAQAEIERLHRVDEQQTARLEKRDRKNADLQKEIDRLHRKCEQKDQQISEANAMRANLMAAMGLNGLQQLPQASLPFRSSRSFTTQNRQHEPDTQDDPIPPTPFSGDDAEAEQTNLQASFASTASSTESRSGPTPKRAKPRPSMPAKIKTPAKARSSVASARSTRSSLSRRSTMTRQPLASIDANPVERRSVGAKTPMKGLPEGMDASTFDGSELFGGTQGGEMLDLQGAALDGPMNRYGRAQPTTRPPPNNNGDPASPSRPVVRQRIPWANEKEASFYVREAPPNFSTRDFYRLLVPYGKVVYIEILVSQREDRTDAEVKFRPPPETVEWFINGIDIAKNDMTYHVRFGRKETRPWLHASPIDPGRKFHEEIKVTAIELSFGVMQEQDSMQRLKVIGASTSASIELVMNLQRKCIDVSFPVAVAQNETTQYQRNYKIRLNFPQIREVVKMHHGPTGQYALFITVDQPPQVFREASDISETHEVGATMWSEWHTWYRQAEIVRDPGAAKLATTQLRKAMPVVDIGRWLTYRVVLSKATGASHDFQEFCLALSHHNIDIERDRTIAAPIGEHEALWRWIGSPNEVLGQTSAVSDLHMLAEDITQFDFNIRYQLEVCTSRGVIHESNIDDAFLARLAKLEKLRAVKLLEKVADEKKRFWDTNDIFRQLLAQISVVQKTVPSHRALVHSAVVTPTTIYFATPIIETSNRVLRQYSQYADRFLRLKFTDELYKGGIRSFDDASMNEVFTRIKRTMASGIKVGGRHFEFLAFGNSQFREGGAWFFASIGDVTAQSIRDWMGDFTNIKVVAKYCSRVGQCFSTTTALRIGEVNVVTIPDIVRNGHTFSDGVGKISPFLAQMIAQQYNMPNFIAEYPSMFQFRLGGSKGVLTVDPSLKWKEVHIRPSQEKFPSKNHADLNICRISQFSTANLNIQIILVLSALGVTDDVFLRKMRHELSGLHEAMHNSDKAMEMFCRNVDFNQMTLQLASMVDDGFMDVEDPFMISCIRLWHSWTVKYLKEKAKIPVQKGAFVLGCVDETSTLRGHSAANEGSASQNIADLPQIFIQIPDPDQKGHWKIITGVCTLARNPSLHPGDVRVVCAVNVPQLRHLRNCVVLPQVGDRDLASMCSGGDLDGDDYLVMWDEDLLPVEWNHPPMNYDPPPPKIATGPVTVDDMTSFFVTHMKHDNLRPIAVAHKYWADWLQLGVKDPICLQLAQLHSMAVDYAKTGVPAQMPKALRVKGWPHWAEAKNKSKRRIYTSHKVIGKLYNMVQRINFHPAWDNPFDKRILEAFELDDALLQAAGEVKQEYDAAIRRNMAKFGIKSDFEIFTTFALEHSDDFGDYKFAETLGDVVGALKDHFQKVCYEKAGTSEKERDWEKMSRFIAAMYTITAQEVEAALVECEQRQLKGGRLVPVKVATTENMPFMSFPWLFAAELGRIANKGRNMRRDSLSQALKLPRKPTKKMPVLDLGDNFELEPLQEVSFDTKTETNHGSESIDVSASMARDPNGSSELAGLTTFEAASNTSSRDVSSAQGSPSASSSSSSEGLTVEQPTSGTALHALGFASGVGLLPAPSQASFSRPDTSASEFAALHTAASAETEITILSPSPQTPMLAPTINEEDHPSFSRTAATPPFSNSESDDAGADIDEKAQEIVFSDTSSPETEHTVASDEEEEVGEQVVVTFNSNTPSALEALENLISS</sequence>
<reference evidence="13" key="1">
    <citation type="submission" date="2023-04" db="EMBL/GenBank/DDBJ databases">
        <title>Black Yeasts Isolated from many extreme environments.</title>
        <authorList>
            <person name="Coleine C."/>
            <person name="Stajich J.E."/>
            <person name="Selbmann L."/>
        </authorList>
    </citation>
    <scope>NUCLEOTIDE SEQUENCE</scope>
    <source>
        <strain evidence="13">CCFEE 5312</strain>
    </source>
</reference>
<evidence type="ECO:0000259" key="12">
    <source>
        <dbReference type="Pfam" id="PF26253"/>
    </source>
</evidence>
<evidence type="ECO:0000313" key="13">
    <source>
        <dbReference type="EMBL" id="KAK3052546.1"/>
    </source>
</evidence>
<evidence type="ECO:0000256" key="2">
    <source>
        <dbReference type="ARBA" id="ARBA00012494"/>
    </source>
</evidence>
<keyword evidence="3" id="KW-0696">RNA-directed RNA polymerase</keyword>
<evidence type="ECO:0000256" key="9">
    <source>
        <dbReference type="SAM" id="Coils"/>
    </source>
</evidence>
<keyword evidence="7" id="KW-0943">RNA-mediated gene silencing</keyword>
<dbReference type="Pfam" id="PF26253">
    <property type="entry name" value="RdRP_head"/>
    <property type="match status" value="1"/>
</dbReference>
<dbReference type="PANTHER" id="PTHR23079:SF55">
    <property type="entry name" value="RNA-DIRECTED RNA POLYMERASE"/>
    <property type="match status" value="1"/>
</dbReference>
<comment type="catalytic activity">
    <reaction evidence="8">
        <text>RNA(n) + a ribonucleoside 5'-triphosphate = RNA(n+1) + diphosphate</text>
        <dbReference type="Rhea" id="RHEA:21248"/>
        <dbReference type="Rhea" id="RHEA-COMP:14527"/>
        <dbReference type="Rhea" id="RHEA-COMP:17342"/>
        <dbReference type="ChEBI" id="CHEBI:33019"/>
        <dbReference type="ChEBI" id="CHEBI:61557"/>
        <dbReference type="ChEBI" id="CHEBI:140395"/>
        <dbReference type="EC" id="2.7.7.48"/>
    </reaction>
</comment>
<feature type="domain" description="RDRP C-terminal head" evidence="12">
    <location>
        <begin position="2127"/>
        <end position="2278"/>
    </location>
</feature>
<gene>
    <name evidence="13" type="ORF">LTR09_006400</name>
</gene>
<evidence type="ECO:0000256" key="1">
    <source>
        <dbReference type="ARBA" id="ARBA00005762"/>
    </source>
</evidence>
<evidence type="ECO:0000256" key="3">
    <source>
        <dbReference type="ARBA" id="ARBA00022484"/>
    </source>
</evidence>
<keyword evidence="5" id="KW-0548">Nucleotidyltransferase</keyword>
<dbReference type="Proteomes" id="UP001271007">
    <property type="component" value="Unassembled WGS sequence"/>
</dbReference>
<dbReference type="InterPro" id="IPR058752">
    <property type="entry name" value="RDRP_C_head"/>
</dbReference>
<dbReference type="GO" id="GO:0003723">
    <property type="term" value="F:RNA binding"/>
    <property type="evidence" value="ECO:0007669"/>
    <property type="project" value="UniProtKB-KW"/>
</dbReference>
<dbReference type="GO" id="GO:0031380">
    <property type="term" value="C:nuclear RNA-directed RNA polymerase complex"/>
    <property type="evidence" value="ECO:0007669"/>
    <property type="project" value="TreeGrafter"/>
</dbReference>
<dbReference type="Pfam" id="PF05183">
    <property type="entry name" value="RdRP"/>
    <property type="match status" value="1"/>
</dbReference>
<feature type="compositionally biased region" description="Low complexity" evidence="10">
    <location>
        <begin position="954"/>
        <end position="967"/>
    </location>
</feature>
<feature type="compositionally biased region" description="Polar residues" evidence="10">
    <location>
        <begin position="2349"/>
        <end position="2359"/>
    </location>
</feature>
<feature type="coiled-coil region" evidence="9">
    <location>
        <begin position="598"/>
        <end position="724"/>
    </location>
</feature>
<dbReference type="GO" id="GO:0030422">
    <property type="term" value="P:siRNA processing"/>
    <property type="evidence" value="ECO:0007669"/>
    <property type="project" value="TreeGrafter"/>
</dbReference>
<feature type="coiled-coil region" evidence="9">
    <location>
        <begin position="821"/>
        <end position="890"/>
    </location>
</feature>
<feature type="region of interest" description="Disordered" evidence="10">
    <location>
        <begin position="917"/>
        <end position="1042"/>
    </location>
</feature>
<feature type="coiled-coil region" evidence="9">
    <location>
        <begin position="760"/>
        <end position="787"/>
    </location>
</feature>
<organism evidence="13 14">
    <name type="scientific">Extremus antarcticus</name>
    <dbReference type="NCBI Taxonomy" id="702011"/>
    <lineage>
        <taxon>Eukaryota</taxon>
        <taxon>Fungi</taxon>
        <taxon>Dikarya</taxon>
        <taxon>Ascomycota</taxon>
        <taxon>Pezizomycotina</taxon>
        <taxon>Dothideomycetes</taxon>
        <taxon>Dothideomycetidae</taxon>
        <taxon>Mycosphaerellales</taxon>
        <taxon>Extremaceae</taxon>
        <taxon>Extremus</taxon>
    </lineage>
</organism>
<dbReference type="EMBL" id="JAWDJX010000020">
    <property type="protein sequence ID" value="KAK3052546.1"/>
    <property type="molecule type" value="Genomic_DNA"/>
</dbReference>
<dbReference type="PANTHER" id="PTHR23079">
    <property type="entry name" value="RNA-DEPENDENT RNA POLYMERASE"/>
    <property type="match status" value="1"/>
</dbReference>
<feature type="region of interest" description="Disordered" evidence="10">
    <location>
        <begin position="2447"/>
        <end position="2505"/>
    </location>
</feature>
<keyword evidence="4" id="KW-0808">Transferase</keyword>
<dbReference type="GO" id="GO:0003968">
    <property type="term" value="F:RNA-directed RNA polymerase activity"/>
    <property type="evidence" value="ECO:0007669"/>
    <property type="project" value="UniProtKB-KW"/>
</dbReference>
<evidence type="ECO:0000256" key="10">
    <source>
        <dbReference type="SAM" id="MobiDB-lite"/>
    </source>
</evidence>
<dbReference type="InterPro" id="IPR007855">
    <property type="entry name" value="RDRP"/>
</dbReference>
<keyword evidence="6" id="KW-0694">RNA-binding</keyword>
<feature type="compositionally biased region" description="Low complexity" evidence="10">
    <location>
        <begin position="2360"/>
        <end position="2374"/>
    </location>
</feature>
<evidence type="ECO:0000256" key="5">
    <source>
        <dbReference type="ARBA" id="ARBA00022695"/>
    </source>
</evidence>
<name>A0AAJ0GBQ7_9PEZI</name>
<evidence type="ECO:0000256" key="8">
    <source>
        <dbReference type="ARBA" id="ARBA00048744"/>
    </source>
</evidence>
<comment type="caution">
    <text evidence="13">The sequence shown here is derived from an EMBL/GenBank/DDBJ whole genome shotgun (WGS) entry which is preliminary data.</text>
</comment>
<keyword evidence="9" id="KW-0175">Coiled coil</keyword>
<feature type="domain" description="RDRP core" evidence="11">
    <location>
        <begin position="1525"/>
        <end position="2100"/>
    </location>
</feature>
<feature type="compositionally biased region" description="Polar residues" evidence="10">
    <location>
        <begin position="2455"/>
        <end position="2467"/>
    </location>
</feature>
<feature type="region of interest" description="Disordered" evidence="10">
    <location>
        <begin position="1069"/>
        <end position="1099"/>
    </location>
</feature>
<accession>A0AAJ0GBQ7</accession>